<organism evidence="2 3">
    <name type="scientific">Rangifer tarandus platyrhynchus</name>
    <name type="common">Svalbard reindeer</name>
    <dbReference type="NCBI Taxonomy" id="3082113"/>
    <lineage>
        <taxon>Eukaryota</taxon>
        <taxon>Metazoa</taxon>
        <taxon>Chordata</taxon>
        <taxon>Craniata</taxon>
        <taxon>Vertebrata</taxon>
        <taxon>Euteleostomi</taxon>
        <taxon>Mammalia</taxon>
        <taxon>Eutheria</taxon>
        <taxon>Laurasiatheria</taxon>
        <taxon>Artiodactyla</taxon>
        <taxon>Ruminantia</taxon>
        <taxon>Pecora</taxon>
        <taxon>Cervidae</taxon>
        <taxon>Odocoileinae</taxon>
        <taxon>Rangifer</taxon>
    </lineage>
</organism>
<evidence type="ECO:0000313" key="2">
    <source>
        <dbReference type="EMBL" id="CAI9158748.1"/>
    </source>
</evidence>
<protein>
    <submittedName>
        <fullName evidence="2">Uncharacterized protein</fullName>
    </submittedName>
</protein>
<evidence type="ECO:0000313" key="3">
    <source>
        <dbReference type="Proteomes" id="UP001176941"/>
    </source>
</evidence>
<dbReference type="Proteomes" id="UP001176941">
    <property type="component" value="Chromosome 18"/>
</dbReference>
<name>A0ABN8YE73_RANTA</name>
<keyword evidence="3" id="KW-1185">Reference proteome</keyword>
<feature type="compositionally biased region" description="Basic and acidic residues" evidence="1">
    <location>
        <begin position="79"/>
        <end position="88"/>
    </location>
</feature>
<accession>A0ABN8YE73</accession>
<feature type="compositionally biased region" description="Gly residues" evidence="1">
    <location>
        <begin position="193"/>
        <end position="202"/>
    </location>
</feature>
<sequence length="379" mass="39870">MRAGRSALLAEAAAGGKERRAEQEAKLKEATSADCTENKRIRSRSTEPGPQPPTPSLHQHTSFSLPPGTSLSSLLGESCAKENADLGKVRSGSARKSGKAKSGGGDSHPHIHTRFRLSVSMLGEGRRFRRAHTRDTCSGPCPPPPSRNPGRTGSGTGSCPTPGPQLGSPSSAPVAAAPRQGSRFRGPRRGRGPGRGAWGWGGPMEDAVDITAETARLSRGCSDRSAFAPPPSPQPEPASGQDSGGGGERGCHPGGGSPIPAPLQSRYTELVLKKPPPPPPKKKEKKKKEEKAKHGLKQVMEKAEAAWPACPFQSDEGTPTGTSWWMGEKTKGKPLSSQIAERVPPPRLGRKFRSARVFKVVAAPGTDCTAVERGGRGER</sequence>
<feature type="compositionally biased region" description="Basic and acidic residues" evidence="1">
    <location>
        <begin position="16"/>
        <end position="40"/>
    </location>
</feature>
<evidence type="ECO:0000256" key="1">
    <source>
        <dbReference type="SAM" id="MobiDB-lite"/>
    </source>
</evidence>
<feature type="compositionally biased region" description="Low complexity" evidence="1">
    <location>
        <begin position="168"/>
        <end position="184"/>
    </location>
</feature>
<feature type="region of interest" description="Disordered" evidence="1">
    <location>
        <begin position="1"/>
        <end position="348"/>
    </location>
</feature>
<proteinExistence type="predicted"/>
<dbReference type="EMBL" id="OX459954">
    <property type="protein sequence ID" value="CAI9158748.1"/>
    <property type="molecule type" value="Genomic_DNA"/>
</dbReference>
<feature type="compositionally biased region" description="Low complexity" evidence="1">
    <location>
        <begin position="61"/>
        <end position="78"/>
    </location>
</feature>
<feature type="compositionally biased region" description="Gly residues" evidence="1">
    <location>
        <begin position="242"/>
        <end position="257"/>
    </location>
</feature>
<feature type="compositionally biased region" description="Basic and acidic residues" evidence="1">
    <location>
        <begin position="287"/>
        <end position="304"/>
    </location>
</feature>
<reference evidence="2" key="1">
    <citation type="submission" date="2023-04" db="EMBL/GenBank/DDBJ databases">
        <authorList>
            <consortium name="ELIXIR-Norway"/>
        </authorList>
    </citation>
    <scope>NUCLEOTIDE SEQUENCE [LARGE SCALE GENOMIC DNA]</scope>
</reference>
<feature type="compositionally biased region" description="Low complexity" evidence="1">
    <location>
        <begin position="1"/>
        <end position="15"/>
    </location>
</feature>
<gene>
    <name evidence="2" type="ORF">MRATA1EN1_LOCUS7710</name>
</gene>